<evidence type="ECO:0000313" key="3">
    <source>
        <dbReference type="EMBL" id="KAG2431285.1"/>
    </source>
</evidence>
<gene>
    <name evidence="3" type="ORF">HYH02_013416</name>
</gene>
<feature type="region of interest" description="Disordered" evidence="1">
    <location>
        <begin position="845"/>
        <end position="900"/>
    </location>
</feature>
<evidence type="ECO:0000313" key="4">
    <source>
        <dbReference type="Proteomes" id="UP000613740"/>
    </source>
</evidence>
<dbReference type="InterPro" id="IPR051681">
    <property type="entry name" value="Ser/Thr_Kinases-Pseudokinases"/>
</dbReference>
<name>A0A835T3S5_9CHLO</name>
<evidence type="ECO:0000256" key="1">
    <source>
        <dbReference type="SAM" id="MobiDB-lite"/>
    </source>
</evidence>
<feature type="region of interest" description="Disordered" evidence="1">
    <location>
        <begin position="282"/>
        <end position="322"/>
    </location>
</feature>
<proteinExistence type="predicted"/>
<keyword evidence="4" id="KW-1185">Reference proteome</keyword>
<dbReference type="Pfam" id="PF07714">
    <property type="entry name" value="PK_Tyr_Ser-Thr"/>
    <property type="match status" value="1"/>
</dbReference>
<dbReference type="GO" id="GO:0004674">
    <property type="term" value="F:protein serine/threonine kinase activity"/>
    <property type="evidence" value="ECO:0007669"/>
    <property type="project" value="TreeGrafter"/>
</dbReference>
<feature type="region of interest" description="Disordered" evidence="1">
    <location>
        <begin position="342"/>
        <end position="372"/>
    </location>
</feature>
<organism evidence="3 4">
    <name type="scientific">Chlamydomonas schloesseri</name>
    <dbReference type="NCBI Taxonomy" id="2026947"/>
    <lineage>
        <taxon>Eukaryota</taxon>
        <taxon>Viridiplantae</taxon>
        <taxon>Chlorophyta</taxon>
        <taxon>core chlorophytes</taxon>
        <taxon>Chlorophyceae</taxon>
        <taxon>CS clade</taxon>
        <taxon>Chlamydomonadales</taxon>
        <taxon>Chlamydomonadaceae</taxon>
        <taxon>Chlamydomonas</taxon>
    </lineage>
</organism>
<feature type="region of interest" description="Disordered" evidence="1">
    <location>
        <begin position="200"/>
        <end position="232"/>
    </location>
</feature>
<feature type="region of interest" description="Disordered" evidence="1">
    <location>
        <begin position="117"/>
        <end position="137"/>
    </location>
</feature>
<dbReference type="PROSITE" id="PS50011">
    <property type="entry name" value="PROTEIN_KINASE_DOM"/>
    <property type="match status" value="1"/>
</dbReference>
<dbReference type="Proteomes" id="UP000613740">
    <property type="component" value="Unassembled WGS sequence"/>
</dbReference>
<dbReference type="InterPro" id="IPR008271">
    <property type="entry name" value="Ser/Thr_kinase_AS"/>
</dbReference>
<feature type="domain" description="Protein kinase" evidence="2">
    <location>
        <begin position="303"/>
        <end position="615"/>
    </location>
</feature>
<dbReference type="PANTHER" id="PTHR44329:SF214">
    <property type="entry name" value="PROTEIN KINASE DOMAIN-CONTAINING PROTEIN"/>
    <property type="match status" value="1"/>
</dbReference>
<feature type="compositionally biased region" description="Low complexity" evidence="1">
    <location>
        <begin position="312"/>
        <end position="322"/>
    </location>
</feature>
<sequence>MEASEFGSAPPQAPRSKVEFVDLCGTLEDLCYLGEGSNGVVYSASWHGARVAVKFLLGNNDDSTHLQRCFTEAVLTRVLSHPCVVQCFATAIAQLTTEVWDGIQVRTQRHQSLLQSSSLGRATSTAAAPPPPQDAAEAEALAAELAACHDRTEAAILADLKSGLRGRSTTGGGISSAGLQPSGSRLSSALHNQMSGVVAPLPRLATPPPSMPMRPGSSQHQHQQLSPLRRSLEVARSPSQVALLLSGVGGMGTPAAAPATPAGAGGGLAAALLSGPSPLPKCGSVGGGARSSSNCDGELPPRTSVATADSDGAAAVSSEGTSSGAAAAATAAAVPARRTSFEVPPSLATAPTAAPAAGPGAGEDCQAARPQPGEGVSLMQALVDLHAEPGRHCTVVVMEYMDGGTLHHAIVRSEFSARRSLEHRTKLLALLLTAQELAQGMAHLHGLDILHGDLKPTNVLLKGSPCQFAPAGAAGANGFTCIDPRGYTSKIADLGLARPCIGETAELTSDQWGALAYLAPEAAKGSCCKASDVYSFGVMLWEMSAGVRPYLGLTTPQVLMGLVTGTLQLTWPSDGSIYAPLRSLGIACTDPNPAERPTFEVAARILGRMVRHIRSASEPLRQRHSSAMSMETGGGCGSAGAHSPAGCCGTGGGKPSCGGGAVLNHAPRSMPMYIPPPGAAAGSRPTTGSGLMPRPKPMSQAEATAAGMLSGPGGYPITAMPLPVPMPALGPAGNGNAVSSAAVAAARLSTSGAAVQQPLPGPWRGASGAAQQQQQPQGGAAVAAAAAYPRARLGGNGGYCGGAVLRSPLGGTVSFRLAPTQDKVAPLGGGAVSATAVTGAGAADGAPLEPHAGGGGGVGVGGSAQSLQVRRPGSSPAHTRVEGSDGQLYLQPGSPPPQLR</sequence>
<dbReference type="Gene3D" id="3.30.200.20">
    <property type="entry name" value="Phosphorylase Kinase, domain 1"/>
    <property type="match status" value="1"/>
</dbReference>
<dbReference type="PANTHER" id="PTHR44329">
    <property type="entry name" value="SERINE/THREONINE-PROTEIN KINASE TNNI3K-RELATED"/>
    <property type="match status" value="1"/>
</dbReference>
<dbReference type="SUPFAM" id="SSF56112">
    <property type="entry name" value="Protein kinase-like (PK-like)"/>
    <property type="match status" value="1"/>
</dbReference>
<comment type="caution">
    <text evidence="3">The sequence shown here is derived from an EMBL/GenBank/DDBJ whole genome shotgun (WGS) entry which is preliminary data.</text>
</comment>
<reference evidence="3" key="1">
    <citation type="journal article" date="2020" name="bioRxiv">
        <title>Comparative genomics of Chlamydomonas.</title>
        <authorList>
            <person name="Craig R.J."/>
            <person name="Hasan A.R."/>
            <person name="Ness R.W."/>
            <person name="Keightley P.D."/>
        </authorList>
    </citation>
    <scope>NUCLEOTIDE SEQUENCE</scope>
    <source>
        <strain evidence="3">CCAP 11/173</strain>
    </source>
</reference>
<protein>
    <recommendedName>
        <fullName evidence="2">Protein kinase domain-containing protein</fullName>
    </recommendedName>
</protein>
<accession>A0A835T3S5</accession>
<dbReference type="Gene3D" id="1.10.510.10">
    <property type="entry name" value="Transferase(Phosphotransferase) domain 1"/>
    <property type="match status" value="1"/>
</dbReference>
<dbReference type="InterPro" id="IPR011009">
    <property type="entry name" value="Kinase-like_dom_sf"/>
</dbReference>
<evidence type="ECO:0000259" key="2">
    <source>
        <dbReference type="PROSITE" id="PS50011"/>
    </source>
</evidence>
<dbReference type="GO" id="GO:0005524">
    <property type="term" value="F:ATP binding"/>
    <property type="evidence" value="ECO:0007669"/>
    <property type="project" value="InterPro"/>
</dbReference>
<dbReference type="PROSITE" id="PS00108">
    <property type="entry name" value="PROTEIN_KINASE_ST"/>
    <property type="match status" value="1"/>
</dbReference>
<dbReference type="InterPro" id="IPR000719">
    <property type="entry name" value="Prot_kinase_dom"/>
</dbReference>
<dbReference type="EMBL" id="JAEHOD010000074">
    <property type="protein sequence ID" value="KAG2431285.1"/>
    <property type="molecule type" value="Genomic_DNA"/>
</dbReference>
<dbReference type="AlphaFoldDB" id="A0A835T3S5"/>
<dbReference type="OrthoDB" id="542381at2759"/>
<feature type="compositionally biased region" description="Low complexity" evidence="1">
    <location>
        <begin position="213"/>
        <end position="224"/>
    </location>
</feature>
<feature type="compositionally biased region" description="Gly residues" evidence="1">
    <location>
        <begin position="852"/>
        <end position="862"/>
    </location>
</feature>
<feature type="compositionally biased region" description="Low complexity" evidence="1">
    <location>
        <begin position="348"/>
        <end position="358"/>
    </location>
</feature>
<dbReference type="InterPro" id="IPR001245">
    <property type="entry name" value="Ser-Thr/Tyr_kinase_cat_dom"/>
</dbReference>
<dbReference type="SMART" id="SM00220">
    <property type="entry name" value="S_TKc"/>
    <property type="match status" value="1"/>
</dbReference>